<feature type="signal peptide" evidence="6">
    <location>
        <begin position="1"/>
        <end position="30"/>
    </location>
</feature>
<gene>
    <name evidence="7" type="primary">potD_1</name>
    <name evidence="7" type="ORF">CD178_01334</name>
</gene>
<dbReference type="Gene3D" id="3.40.190.10">
    <property type="entry name" value="Periplasmic binding protein-like II"/>
    <property type="match status" value="2"/>
</dbReference>
<evidence type="ECO:0000256" key="6">
    <source>
        <dbReference type="SAM" id="SignalP"/>
    </source>
</evidence>
<accession>A0A347WB73</accession>
<name>A0A347WB73_9PROT</name>
<organism evidence="7 8">
    <name type="scientific">Komagataeibacter saccharivorans</name>
    <dbReference type="NCBI Taxonomy" id="265959"/>
    <lineage>
        <taxon>Bacteria</taxon>
        <taxon>Pseudomonadati</taxon>
        <taxon>Pseudomonadota</taxon>
        <taxon>Alphaproteobacteria</taxon>
        <taxon>Acetobacterales</taxon>
        <taxon>Acetobacteraceae</taxon>
        <taxon>Komagataeibacter</taxon>
    </lineage>
</organism>
<dbReference type="Pfam" id="PF13416">
    <property type="entry name" value="SBP_bac_8"/>
    <property type="match status" value="1"/>
</dbReference>
<keyword evidence="4" id="KW-0574">Periplasm</keyword>
<protein>
    <submittedName>
        <fullName evidence="7">Spermidine/putrescine-binding periplasmic protein</fullName>
    </submittedName>
</protein>
<dbReference type="AlphaFoldDB" id="A0A347WB73"/>
<evidence type="ECO:0000256" key="3">
    <source>
        <dbReference type="ARBA" id="ARBA00022729"/>
    </source>
</evidence>
<dbReference type="InterPro" id="IPR001188">
    <property type="entry name" value="Sperm_putr-bd"/>
</dbReference>
<dbReference type="EMBL" id="CP023036">
    <property type="protein sequence ID" value="AXY22116.1"/>
    <property type="molecule type" value="Genomic_DNA"/>
</dbReference>
<dbReference type="RefSeq" id="WP_118962735.1">
    <property type="nucleotide sequence ID" value="NZ_CP023036.1"/>
</dbReference>
<dbReference type="PANTHER" id="PTHR30222">
    <property type="entry name" value="SPERMIDINE/PUTRESCINE-BINDING PERIPLASMIC PROTEIN"/>
    <property type="match status" value="1"/>
</dbReference>
<evidence type="ECO:0000256" key="5">
    <source>
        <dbReference type="SAM" id="MobiDB-lite"/>
    </source>
</evidence>
<dbReference type="GO" id="GO:0015846">
    <property type="term" value="P:polyamine transport"/>
    <property type="evidence" value="ECO:0007669"/>
    <property type="project" value="InterPro"/>
</dbReference>
<keyword evidence="8" id="KW-1185">Reference proteome</keyword>
<dbReference type="KEGG" id="ksc:CD178_01334"/>
<feature type="compositionally biased region" description="Low complexity" evidence="5">
    <location>
        <begin position="375"/>
        <end position="385"/>
    </location>
</feature>
<dbReference type="GO" id="GO:0019808">
    <property type="term" value="F:polyamine binding"/>
    <property type="evidence" value="ECO:0007669"/>
    <property type="project" value="InterPro"/>
</dbReference>
<dbReference type="PANTHER" id="PTHR30222:SF17">
    <property type="entry name" value="SPERMIDINE_PUTRESCINE-BINDING PERIPLASMIC PROTEIN"/>
    <property type="match status" value="1"/>
</dbReference>
<evidence type="ECO:0000256" key="1">
    <source>
        <dbReference type="ARBA" id="ARBA00004418"/>
    </source>
</evidence>
<dbReference type="SUPFAM" id="SSF53850">
    <property type="entry name" value="Periplasmic binding protein-like II"/>
    <property type="match status" value="1"/>
</dbReference>
<feature type="region of interest" description="Disordered" evidence="5">
    <location>
        <begin position="375"/>
        <end position="395"/>
    </location>
</feature>
<evidence type="ECO:0000313" key="8">
    <source>
        <dbReference type="Proteomes" id="UP000264120"/>
    </source>
</evidence>
<sequence length="395" mass="42156">MSACSRRGVLFAATTAFTLLASLPHGPARAADDVLNVLTWCDHEDPELLGPFEQANRVRIHFKDIDSGDATRTILRQSRPGDWDVVIMDETDAPRLAMAGMLQPLAPADFPAAEVPAPIADPAIGSYDGRLYSVAEKYGFNAVAFNRTRVDPADMEDINAIWQPRHHGRIAIYDSYLPVLSYIALAMGLDPAHLHDTDLPALRDRLVTLRASATLVGDMATVQQALADGQVDIVVGGGAWTTAGVGEGGAVATADAQPPATARRPELTFTVPRQGGIRWQHGISIVATSQRKALALAFAQYLRTPAAQARLATSSCYWGMPASPLAPLDDAARAALHWDQQPGYIAASHPYPIVDEAMDGRLHALWDGVMKDSTPVTTTTVTPATDNADDGTAGP</sequence>
<keyword evidence="3 6" id="KW-0732">Signal</keyword>
<keyword evidence="2" id="KW-0813">Transport</keyword>
<dbReference type="InterPro" id="IPR006059">
    <property type="entry name" value="SBP"/>
</dbReference>
<dbReference type="GO" id="GO:0042597">
    <property type="term" value="C:periplasmic space"/>
    <property type="evidence" value="ECO:0007669"/>
    <property type="project" value="UniProtKB-SubCell"/>
</dbReference>
<dbReference type="Proteomes" id="UP000264120">
    <property type="component" value="Chromosome"/>
</dbReference>
<feature type="chain" id="PRO_5016781816" evidence="6">
    <location>
        <begin position="31"/>
        <end position="395"/>
    </location>
</feature>
<proteinExistence type="predicted"/>
<dbReference type="OrthoDB" id="7813639at2"/>
<comment type="subcellular location">
    <subcellularLocation>
        <location evidence="1">Periplasm</location>
    </subcellularLocation>
</comment>
<evidence type="ECO:0000256" key="2">
    <source>
        <dbReference type="ARBA" id="ARBA00022448"/>
    </source>
</evidence>
<evidence type="ECO:0000313" key="7">
    <source>
        <dbReference type="EMBL" id="AXY22116.1"/>
    </source>
</evidence>
<evidence type="ECO:0000256" key="4">
    <source>
        <dbReference type="ARBA" id="ARBA00022764"/>
    </source>
</evidence>
<reference evidence="7 8" key="1">
    <citation type="submission" date="2017-08" db="EMBL/GenBank/DDBJ databases">
        <title>Complete genome sequence of Gluconacetobacter saccharivorans CV1 isolated from Fermented Vinegar.</title>
        <authorList>
            <person name="Kim S.-Y."/>
        </authorList>
    </citation>
    <scope>NUCLEOTIDE SEQUENCE [LARGE SCALE GENOMIC DNA]</scope>
    <source>
        <strain evidence="7 8">CV1</strain>
    </source>
</reference>
<dbReference type="PRINTS" id="PR00909">
    <property type="entry name" value="SPERMDNBNDNG"/>
</dbReference>